<accession>A0A2I8VFK9</accession>
<gene>
    <name evidence="2" type="ORF">C2R22_02655</name>
</gene>
<dbReference type="Gene3D" id="3.40.50.150">
    <property type="entry name" value="Vaccinia Virus protein VP39"/>
    <property type="match status" value="1"/>
</dbReference>
<dbReference type="KEGG" id="srub:C2R22_02655"/>
<name>A0A2I8VFK9_9EURY</name>
<sequence length="228" mass="25787">MVSDSSYEIEDFAFIGRTLPEYRRMLNLDPKSLRGQTVLDCPSGTCSFVAEACARGVDVTGVDRLYDRTPASLARTAARDIARTSAAFAGVEDRFVWEFYDDVSDLRTYREAAASAFLHDYAHHGERYVEASLPHLPFADDAFDVVLSAHFLFLYDDRLSTTFHVDSVRELLRVGRELRVFPLHNLDGSRSSVVETVAETFRDEGRSVTIEPTSFEFQRGANELLRLR</sequence>
<proteinExistence type="predicted"/>
<dbReference type="GeneID" id="35590954"/>
<dbReference type="EMBL" id="CP026309">
    <property type="protein sequence ID" value="AUV80691.1"/>
    <property type="molecule type" value="Genomic_DNA"/>
</dbReference>
<dbReference type="InterPro" id="IPR013216">
    <property type="entry name" value="Methyltransf_11"/>
</dbReference>
<dbReference type="RefSeq" id="WP_103424298.1">
    <property type="nucleotide sequence ID" value="NZ_CP026309.1"/>
</dbReference>
<reference evidence="2 3" key="1">
    <citation type="submission" date="2018-01" db="EMBL/GenBank/DDBJ databases">
        <title>Complete genome sequence of Salinigranum rubrum GX10T, an extremely halophilic archaeon isolated from a marine solar saltern.</title>
        <authorList>
            <person name="Han S."/>
        </authorList>
    </citation>
    <scope>NUCLEOTIDE SEQUENCE [LARGE SCALE GENOMIC DNA]</scope>
    <source>
        <strain evidence="2 3">GX10</strain>
    </source>
</reference>
<keyword evidence="3" id="KW-1185">Reference proteome</keyword>
<dbReference type="InterPro" id="IPR029063">
    <property type="entry name" value="SAM-dependent_MTases_sf"/>
</dbReference>
<dbReference type="GO" id="GO:0008757">
    <property type="term" value="F:S-adenosylmethionine-dependent methyltransferase activity"/>
    <property type="evidence" value="ECO:0007669"/>
    <property type="project" value="InterPro"/>
</dbReference>
<organism evidence="2 3">
    <name type="scientific">Salinigranum rubrum</name>
    <dbReference type="NCBI Taxonomy" id="755307"/>
    <lineage>
        <taxon>Archaea</taxon>
        <taxon>Methanobacteriati</taxon>
        <taxon>Methanobacteriota</taxon>
        <taxon>Stenosarchaea group</taxon>
        <taxon>Halobacteria</taxon>
        <taxon>Halobacteriales</taxon>
        <taxon>Haloferacaceae</taxon>
        <taxon>Salinigranum</taxon>
    </lineage>
</organism>
<evidence type="ECO:0000313" key="3">
    <source>
        <dbReference type="Proteomes" id="UP000236584"/>
    </source>
</evidence>
<dbReference type="AlphaFoldDB" id="A0A2I8VFK9"/>
<dbReference type="OrthoDB" id="175699at2157"/>
<dbReference type="Pfam" id="PF08241">
    <property type="entry name" value="Methyltransf_11"/>
    <property type="match status" value="1"/>
</dbReference>
<evidence type="ECO:0000259" key="1">
    <source>
        <dbReference type="Pfam" id="PF08241"/>
    </source>
</evidence>
<dbReference type="Proteomes" id="UP000236584">
    <property type="component" value="Chromosome"/>
</dbReference>
<dbReference type="SUPFAM" id="SSF53335">
    <property type="entry name" value="S-adenosyl-L-methionine-dependent methyltransferases"/>
    <property type="match status" value="1"/>
</dbReference>
<feature type="domain" description="Methyltransferase type 11" evidence="1">
    <location>
        <begin position="123"/>
        <end position="158"/>
    </location>
</feature>
<protein>
    <recommendedName>
        <fullName evidence="1">Methyltransferase type 11 domain-containing protein</fullName>
    </recommendedName>
</protein>
<evidence type="ECO:0000313" key="2">
    <source>
        <dbReference type="EMBL" id="AUV80691.1"/>
    </source>
</evidence>